<dbReference type="Proteomes" id="UP000178735">
    <property type="component" value="Unassembled WGS sequence"/>
</dbReference>
<feature type="compositionally biased region" description="Basic and acidic residues" evidence="1">
    <location>
        <begin position="353"/>
        <end position="386"/>
    </location>
</feature>
<gene>
    <name evidence="3" type="ORF">A2008_08985</name>
</gene>
<feature type="region of interest" description="Disordered" evidence="1">
    <location>
        <begin position="513"/>
        <end position="535"/>
    </location>
</feature>
<evidence type="ECO:0000256" key="1">
    <source>
        <dbReference type="SAM" id="MobiDB-lite"/>
    </source>
</evidence>
<feature type="compositionally biased region" description="Basic and acidic residues" evidence="1">
    <location>
        <begin position="479"/>
        <end position="489"/>
    </location>
</feature>
<proteinExistence type="predicted"/>
<keyword evidence="2" id="KW-0472">Membrane</keyword>
<evidence type="ECO:0000313" key="4">
    <source>
        <dbReference type="Proteomes" id="UP000178735"/>
    </source>
</evidence>
<feature type="compositionally biased region" description="Low complexity" evidence="1">
    <location>
        <begin position="388"/>
        <end position="401"/>
    </location>
</feature>
<sequence>METNAINKIEAFFRRAFFNALLAGTITPVLSAAAFVSGVSMFVEIDGGVWVFLICAVIFKFAYILGRAAFYKIDRKECYRELDKALDLKERSVTCYETFQCKTGGEGGSRAAVLSLVREDFIKNYQPKSYIFSDDKEFDLVFTPYRAAFSRRHYYILSVIIIFSLLNIYLDYNAAAVRADAGNVATEKKEVPKAAAKVLDALIESGGDKLKAADAVAELKQAREKLKEPQTAKELAKNLKEAAEKLKRIQQGENKKGALAELAKINEAADEMVSGRAGEGLNEDDKKMVEEKVREFKKLVDDYLKSSNDKDFAKIEKEIAELTSLLEAKKEALKKAAADKKAGGQKDGQGQAGKKEMSAEEKSAMKHMDRMSGKELLEKLKNDKQLQEMYAALSAMSAEAESGQKGSQPNDKGAGGEGGEGDGKKDGEGKNGGKEGKDGKGGDGKISAESLGINIPKPGKGSSNLKAESGDAPLMAPQDRQKAGQAEKKAGQWKAFFEAERFGVDAKKSKVEGLHDAKAPSMSIEGKSLPEPGTADAGIGELVRIEKAGADSLVSGDDVPDELKKPVADYFKKLNNDFDQKKP</sequence>
<protein>
    <submittedName>
        <fullName evidence="3">Uncharacterized protein</fullName>
    </submittedName>
</protein>
<name>A0A1F7WHE4_9BACT</name>
<comment type="caution">
    <text evidence="3">The sequence shown here is derived from an EMBL/GenBank/DDBJ whole genome shotgun (WGS) entry which is preliminary data.</text>
</comment>
<dbReference type="STRING" id="1817813.A2008_08985"/>
<feature type="transmembrane region" description="Helical" evidence="2">
    <location>
        <begin position="49"/>
        <end position="70"/>
    </location>
</feature>
<dbReference type="EMBL" id="MGFH01000213">
    <property type="protein sequence ID" value="OGM02223.1"/>
    <property type="molecule type" value="Genomic_DNA"/>
</dbReference>
<evidence type="ECO:0000313" key="3">
    <source>
        <dbReference type="EMBL" id="OGM02223.1"/>
    </source>
</evidence>
<feature type="compositionally biased region" description="Basic and acidic residues" evidence="1">
    <location>
        <begin position="421"/>
        <end position="443"/>
    </location>
</feature>
<feature type="region of interest" description="Disordered" evidence="1">
    <location>
        <begin position="332"/>
        <end position="489"/>
    </location>
</feature>
<evidence type="ECO:0000256" key="2">
    <source>
        <dbReference type="SAM" id="Phobius"/>
    </source>
</evidence>
<keyword evidence="2" id="KW-1133">Transmembrane helix</keyword>
<feature type="compositionally biased region" description="Basic and acidic residues" evidence="1">
    <location>
        <begin position="332"/>
        <end position="344"/>
    </location>
</feature>
<reference evidence="3 4" key="1">
    <citation type="journal article" date="2016" name="Nat. Commun.">
        <title>Thousands of microbial genomes shed light on interconnected biogeochemical processes in an aquifer system.</title>
        <authorList>
            <person name="Anantharaman K."/>
            <person name="Brown C.T."/>
            <person name="Hug L.A."/>
            <person name="Sharon I."/>
            <person name="Castelle C.J."/>
            <person name="Probst A.J."/>
            <person name="Thomas B.C."/>
            <person name="Singh A."/>
            <person name="Wilkins M.J."/>
            <person name="Karaoz U."/>
            <person name="Brodie E.L."/>
            <person name="Williams K.H."/>
            <person name="Hubbard S.S."/>
            <person name="Banfield J.F."/>
        </authorList>
    </citation>
    <scope>NUCLEOTIDE SEQUENCE [LARGE SCALE GENOMIC DNA]</scope>
</reference>
<keyword evidence="2" id="KW-0812">Transmembrane</keyword>
<accession>A0A1F7WHE4</accession>
<feature type="transmembrane region" description="Helical" evidence="2">
    <location>
        <begin position="154"/>
        <end position="170"/>
    </location>
</feature>
<feature type="transmembrane region" description="Helical" evidence="2">
    <location>
        <begin position="21"/>
        <end position="43"/>
    </location>
</feature>
<dbReference type="AlphaFoldDB" id="A0A1F7WHE4"/>
<organism evidence="3 4">
    <name type="scientific">Candidatus Wallbacteria bacterium GWC2_49_35</name>
    <dbReference type="NCBI Taxonomy" id="1817813"/>
    <lineage>
        <taxon>Bacteria</taxon>
        <taxon>Candidatus Walliibacteriota</taxon>
    </lineage>
</organism>